<dbReference type="InterPro" id="IPR001509">
    <property type="entry name" value="Epimerase_deHydtase"/>
</dbReference>
<dbReference type="InterPro" id="IPR036291">
    <property type="entry name" value="NAD(P)-bd_dom_sf"/>
</dbReference>
<evidence type="ECO:0000259" key="2">
    <source>
        <dbReference type="Pfam" id="PF05368"/>
    </source>
</evidence>
<feature type="domain" description="NmrA-like" evidence="2">
    <location>
        <begin position="5"/>
        <end position="79"/>
    </location>
</feature>
<organism evidence="3 4">
    <name type="scientific">Penicillium malachiteum</name>
    <dbReference type="NCBI Taxonomy" id="1324776"/>
    <lineage>
        <taxon>Eukaryota</taxon>
        <taxon>Fungi</taxon>
        <taxon>Dikarya</taxon>
        <taxon>Ascomycota</taxon>
        <taxon>Pezizomycotina</taxon>
        <taxon>Eurotiomycetes</taxon>
        <taxon>Eurotiomycetidae</taxon>
        <taxon>Eurotiales</taxon>
        <taxon>Aspergillaceae</taxon>
        <taxon>Penicillium</taxon>
    </lineage>
</organism>
<dbReference type="GO" id="GO:0005737">
    <property type="term" value="C:cytoplasm"/>
    <property type="evidence" value="ECO:0007669"/>
    <property type="project" value="TreeGrafter"/>
</dbReference>
<accession>A0AAD6MSU2</accession>
<dbReference type="EMBL" id="JAQJAN010000013">
    <property type="protein sequence ID" value="KAJ5712396.1"/>
    <property type="molecule type" value="Genomic_DNA"/>
</dbReference>
<protein>
    <recommendedName>
        <fullName evidence="5">NAD(P)-binding domain-containing protein</fullName>
    </recommendedName>
</protein>
<evidence type="ECO:0008006" key="5">
    <source>
        <dbReference type="Google" id="ProtNLM"/>
    </source>
</evidence>
<dbReference type="Pfam" id="PF01370">
    <property type="entry name" value="Epimerase"/>
    <property type="match status" value="1"/>
</dbReference>
<proteinExistence type="predicted"/>
<evidence type="ECO:0000313" key="3">
    <source>
        <dbReference type="EMBL" id="KAJ5712396.1"/>
    </source>
</evidence>
<evidence type="ECO:0000313" key="4">
    <source>
        <dbReference type="Proteomes" id="UP001215712"/>
    </source>
</evidence>
<dbReference type="Proteomes" id="UP001215712">
    <property type="component" value="Unassembled WGS sequence"/>
</dbReference>
<keyword evidence="4" id="KW-1185">Reference proteome</keyword>
<sequence length="353" mass="38446">MIPHVFITGATGYVGGDFLHVLMMAHPEWKISALVRDSEKATKLISEYPTIRIVAGDLDSASLIEEEVKNVDIVFQIADCDHTGVARAIAKGAAHHTADRPCWVIHASGTASFIFEDMREKTCGIQRTKEYNDWDGLDELLNLPDDACHRDVEKIIIAAGQMDAERIKTAIVSPPTVYGPGRGVIKQTSIQAYFLARDVLKRKKGIIYGEGNNVWSQVHVQDLSDLFLLLGEAAAAGGGNATWGNEGYYLSEMGSYAWGDVSRAIAQVACEKGYIPTAEVTNLDDGELMGENLGYGQLMWGSNSRGTSIRARRLLEWTPTRPTLLEEIPGIVDGEAQSLGIAPLEVPTVLCEA</sequence>
<dbReference type="AlphaFoldDB" id="A0AAD6MSU2"/>
<comment type="caution">
    <text evidence="3">The sequence shown here is derived from an EMBL/GenBank/DDBJ whole genome shotgun (WGS) entry which is preliminary data.</text>
</comment>
<dbReference type="Pfam" id="PF05368">
    <property type="entry name" value="NmrA"/>
    <property type="match status" value="1"/>
</dbReference>
<dbReference type="InterPro" id="IPR008030">
    <property type="entry name" value="NmrA-like"/>
</dbReference>
<feature type="domain" description="NAD-dependent epimerase/dehydratase" evidence="1">
    <location>
        <begin position="163"/>
        <end position="238"/>
    </location>
</feature>
<dbReference type="SUPFAM" id="SSF51735">
    <property type="entry name" value="NAD(P)-binding Rossmann-fold domains"/>
    <property type="match status" value="1"/>
</dbReference>
<dbReference type="InterPro" id="IPR051783">
    <property type="entry name" value="NAD(P)-dependent_oxidoreduct"/>
</dbReference>
<reference evidence="3" key="1">
    <citation type="journal article" date="2023" name="IMA Fungus">
        <title>Comparative genomic study of the Penicillium genus elucidates a diverse pangenome and 15 lateral gene transfer events.</title>
        <authorList>
            <person name="Petersen C."/>
            <person name="Sorensen T."/>
            <person name="Nielsen M.R."/>
            <person name="Sondergaard T.E."/>
            <person name="Sorensen J.L."/>
            <person name="Fitzpatrick D.A."/>
            <person name="Frisvad J.C."/>
            <person name="Nielsen K.L."/>
        </authorList>
    </citation>
    <scope>NUCLEOTIDE SEQUENCE</scope>
    <source>
        <strain evidence="3">IBT 17514</strain>
    </source>
</reference>
<evidence type="ECO:0000259" key="1">
    <source>
        <dbReference type="Pfam" id="PF01370"/>
    </source>
</evidence>
<dbReference type="Gene3D" id="3.40.50.720">
    <property type="entry name" value="NAD(P)-binding Rossmann-like Domain"/>
    <property type="match status" value="1"/>
</dbReference>
<dbReference type="PANTHER" id="PTHR48079:SF7">
    <property type="entry name" value="NAD(P)-BINDING DOMAIN-CONTAINING PROTEIN-RELATED"/>
    <property type="match status" value="1"/>
</dbReference>
<dbReference type="GO" id="GO:0004029">
    <property type="term" value="F:aldehyde dehydrogenase (NAD+) activity"/>
    <property type="evidence" value="ECO:0007669"/>
    <property type="project" value="TreeGrafter"/>
</dbReference>
<name>A0AAD6MSU2_9EURO</name>
<dbReference type="PANTHER" id="PTHR48079">
    <property type="entry name" value="PROTEIN YEEZ"/>
    <property type="match status" value="1"/>
</dbReference>
<reference evidence="3" key="2">
    <citation type="submission" date="2023-01" db="EMBL/GenBank/DDBJ databases">
        <authorList>
            <person name="Petersen C."/>
        </authorList>
    </citation>
    <scope>NUCLEOTIDE SEQUENCE</scope>
    <source>
        <strain evidence="3">IBT 17514</strain>
    </source>
</reference>
<gene>
    <name evidence="3" type="ORF">N7493_008864</name>
</gene>